<dbReference type="SUPFAM" id="SSF55486">
    <property type="entry name" value="Metalloproteases ('zincins'), catalytic domain"/>
    <property type="match status" value="1"/>
</dbReference>
<dbReference type="PROSITE" id="PS52034">
    <property type="entry name" value="PEPTIDASE_M32"/>
    <property type="match status" value="1"/>
</dbReference>
<evidence type="ECO:0000256" key="10">
    <source>
        <dbReference type="PIRSR" id="PIRSR006615-2"/>
    </source>
</evidence>
<dbReference type="PATRIC" id="fig|1430899.3.peg.87"/>
<keyword evidence="4 8" id="KW-0378">Hydrolase</keyword>
<evidence type="ECO:0000256" key="4">
    <source>
        <dbReference type="ARBA" id="ARBA00022801"/>
    </source>
</evidence>
<keyword evidence="1 8" id="KW-0121">Carboxypeptidase</keyword>
<dbReference type="PRINTS" id="PR00998">
    <property type="entry name" value="CRBOXYPTASET"/>
</dbReference>
<dbReference type="CDD" id="cd06460">
    <property type="entry name" value="M32_Taq"/>
    <property type="match status" value="1"/>
</dbReference>
<dbReference type="EMBL" id="AZHO01000003">
    <property type="protein sequence ID" value="KMT61268.1"/>
    <property type="molecule type" value="Genomic_DNA"/>
</dbReference>
<dbReference type="PANTHER" id="PTHR34217">
    <property type="entry name" value="METAL-DEPENDENT CARBOXYPEPTIDASE"/>
    <property type="match status" value="1"/>
</dbReference>
<keyword evidence="5 8" id="KW-0482">Metalloprotease</keyword>
<feature type="binding site" evidence="9">
    <location>
        <position position="270"/>
    </location>
    <ligand>
        <name>Zn(2+)</name>
        <dbReference type="ChEBI" id="CHEBI:29105"/>
        <note>catalytic</note>
    </ligand>
</feature>
<comment type="cofactor">
    <cofactor evidence="9">
        <name>Zn(2+)</name>
        <dbReference type="ChEBI" id="CHEBI:29105"/>
    </cofactor>
    <text evidence="9">Binds 1 zinc ion per subunit.</text>
</comment>
<protein>
    <recommendedName>
        <fullName evidence="8">Metal-dependent carboxypeptidase</fullName>
        <ecNumber evidence="8">3.4.17.19</ecNumber>
    </recommendedName>
</protein>
<evidence type="ECO:0000256" key="7">
    <source>
        <dbReference type="ARBA" id="ARBA00061580"/>
    </source>
</evidence>
<dbReference type="Pfam" id="PF02074">
    <property type="entry name" value="Peptidase_M32"/>
    <property type="match status" value="1"/>
</dbReference>
<evidence type="ECO:0000256" key="6">
    <source>
        <dbReference type="ARBA" id="ARBA00052755"/>
    </source>
</evidence>
<keyword evidence="2 8" id="KW-0645">Protease</keyword>
<evidence type="ECO:0000256" key="3">
    <source>
        <dbReference type="ARBA" id="ARBA00022723"/>
    </source>
</evidence>
<evidence type="ECO:0000256" key="8">
    <source>
        <dbReference type="PIRNR" id="PIRNR006615"/>
    </source>
</evidence>
<keyword evidence="3 8" id="KW-0479">Metal-binding</keyword>
<dbReference type="InterPro" id="IPR001333">
    <property type="entry name" value="Peptidase_M32_Taq"/>
</dbReference>
<dbReference type="Proteomes" id="UP000052258">
    <property type="component" value="Unassembled WGS sequence"/>
</dbReference>
<accession>A0A0J8GKJ3</accession>
<keyword evidence="12" id="KW-1185">Reference proteome</keyword>
<dbReference type="PANTHER" id="PTHR34217:SF1">
    <property type="entry name" value="CARBOXYPEPTIDASE 1"/>
    <property type="match status" value="1"/>
</dbReference>
<dbReference type="PIRSF" id="PIRSF006615">
    <property type="entry name" value="Zn_crbxpep_Taq"/>
    <property type="match status" value="1"/>
</dbReference>
<comment type="function">
    <text evidence="8">Broad specificity carboxypetidase that releases amino acids sequentially from the C-terminus, including neutral, aromatic, polar and basic residues.</text>
</comment>
<dbReference type="GO" id="GO:0006508">
    <property type="term" value="P:proteolysis"/>
    <property type="evidence" value="ECO:0007669"/>
    <property type="project" value="UniProtKB-UniRule"/>
</dbReference>
<evidence type="ECO:0000256" key="1">
    <source>
        <dbReference type="ARBA" id="ARBA00022645"/>
    </source>
</evidence>
<dbReference type="GO" id="GO:0004181">
    <property type="term" value="F:metallocarboxypeptidase activity"/>
    <property type="evidence" value="ECO:0007669"/>
    <property type="project" value="UniProtKB-UniRule"/>
</dbReference>
<dbReference type="AlphaFoldDB" id="A0A0J8GKJ3"/>
<comment type="caution">
    <text evidence="11">The sequence shown here is derived from an EMBL/GenBank/DDBJ whole genome shotgun (WGS) entry which is preliminary data.</text>
</comment>
<dbReference type="OrthoDB" id="9772308at2"/>
<name>A0A0J8GKJ3_9LIST</name>
<feature type="binding site" evidence="9">
    <location>
        <position position="266"/>
    </location>
    <ligand>
        <name>Zn(2+)</name>
        <dbReference type="ChEBI" id="CHEBI:29105"/>
        <note>catalytic</note>
    </ligand>
</feature>
<evidence type="ECO:0000313" key="12">
    <source>
        <dbReference type="Proteomes" id="UP000052258"/>
    </source>
</evidence>
<gene>
    <name evidence="11" type="ORF">X560_0087</name>
</gene>
<dbReference type="GO" id="GO:0008270">
    <property type="term" value="F:zinc ion binding"/>
    <property type="evidence" value="ECO:0007669"/>
    <property type="project" value="UniProtKB-ARBA"/>
</dbReference>
<evidence type="ECO:0000313" key="11">
    <source>
        <dbReference type="EMBL" id="KMT61268.1"/>
    </source>
</evidence>
<keyword evidence="9" id="KW-0862">Zinc</keyword>
<feature type="active site" description="Proton donor/acceptor" evidence="10">
    <location>
        <position position="267"/>
    </location>
</feature>
<dbReference type="FunFam" id="1.10.1370.30:FF:000003">
    <property type="entry name" value="Thermostable carboxypeptidase 1"/>
    <property type="match status" value="1"/>
</dbReference>
<dbReference type="RefSeq" id="WP_007476112.1">
    <property type="nucleotide sequence ID" value="NZ_KQ130610.1"/>
</dbReference>
<comment type="similarity">
    <text evidence="7 8">Belongs to the peptidase M32 family.</text>
</comment>
<sequence length="504" mass="57765">MSETVYELEQEFLAYVKRKEALNEALNLVYWDIRTGIPKKGATARSLVIEVLAEDIFKLEVSEEMAAFIAALTPHKDELNEVSRKTLEECSRLYERNKKIPAKEFAAYSKLVADAETVWGEARAQNDFSKFASYLTDIVAMKRKFIEYWGYDANKYDTLLDQYEPGMTVEILDNVFNKLRTGITDLRQKMKQGVTPDAAPLKVNLAKEIQKTFSERVLKKMGFDFEAGRLDDTIHPFAIGLNRGDVRITTRYDEANFKMAVFGIIHEGGHAIYEQNFDPKLAGTPLSEGASMGIHESQSLFYEIILGSSFAFWKSNYKDLALLSKPAFDDVSLEDFYRATNISESSLIRIEADILTYPLHIMIRYELEKALMNGELEVADLQEAWADKYESYLGIRPEKDSEGVLQDIHWAGGDFGYFPSYALGLIYASQFFHTMKQEIPNLDQVIASDDYTEIREWLTKNVHQYGKLKKPLEILQDTTGESLNPDYLLDLLKERYAFVYKLES</sequence>
<feature type="binding site" evidence="9">
    <location>
        <position position="296"/>
    </location>
    <ligand>
        <name>Zn(2+)</name>
        <dbReference type="ChEBI" id="CHEBI:29105"/>
        <note>catalytic</note>
    </ligand>
</feature>
<comment type="catalytic activity">
    <reaction evidence="6 8">
        <text>Release of a C-terminal amino acid with broad specificity, except for -Pro.</text>
        <dbReference type="EC" id="3.4.17.19"/>
    </reaction>
</comment>
<dbReference type="Gene3D" id="1.10.1370.30">
    <property type="match status" value="1"/>
</dbReference>
<evidence type="ECO:0000256" key="5">
    <source>
        <dbReference type="ARBA" id="ARBA00023049"/>
    </source>
</evidence>
<dbReference type="EC" id="3.4.17.19" evidence="8"/>
<evidence type="ECO:0000256" key="9">
    <source>
        <dbReference type="PIRSR" id="PIRSR006615-1"/>
    </source>
</evidence>
<organism evidence="11 12">
    <name type="scientific">Listeria fleischmannii 1991</name>
    <dbReference type="NCBI Taxonomy" id="1430899"/>
    <lineage>
        <taxon>Bacteria</taxon>
        <taxon>Bacillati</taxon>
        <taxon>Bacillota</taxon>
        <taxon>Bacilli</taxon>
        <taxon>Bacillales</taxon>
        <taxon>Listeriaceae</taxon>
        <taxon>Listeria</taxon>
    </lineage>
</organism>
<proteinExistence type="inferred from homology"/>
<reference evidence="11 12" key="1">
    <citation type="journal article" date="2015" name="Genome Biol. Evol.">
        <title>Comparative Genomics of Listeria Sensu Lato: Genus-Wide Differences in Evolutionary Dynamics and the Progressive Gain of Complex, Potentially Pathogenicity-Related Traits through Lateral Gene Transfer.</title>
        <authorList>
            <person name="Chiara M."/>
            <person name="Caruso M."/>
            <person name="D'Erchia A.M."/>
            <person name="Manzari C."/>
            <person name="Fraccalvieri R."/>
            <person name="Goffredo E."/>
            <person name="Latorre L."/>
            <person name="Miccolupo A."/>
            <person name="Padalino I."/>
            <person name="Santagada G."/>
            <person name="Chiocco D."/>
            <person name="Pesole G."/>
            <person name="Horner D.S."/>
            <person name="Parisi A."/>
        </authorList>
    </citation>
    <scope>NUCLEOTIDE SEQUENCE [LARGE SCALE GENOMIC DNA]</scope>
    <source>
        <strain evidence="11 12">1991</strain>
    </source>
</reference>
<evidence type="ECO:0000256" key="2">
    <source>
        <dbReference type="ARBA" id="ARBA00022670"/>
    </source>
</evidence>